<accession>A0ABZ1IJC9</accession>
<evidence type="ECO:0000313" key="3">
    <source>
        <dbReference type="Proteomes" id="UP001330812"/>
    </source>
</evidence>
<protein>
    <submittedName>
        <fullName evidence="2">DsbA family oxidoreductase</fullName>
    </submittedName>
</protein>
<dbReference type="SUPFAM" id="SSF52833">
    <property type="entry name" value="Thioredoxin-like"/>
    <property type="match status" value="1"/>
</dbReference>
<dbReference type="PANTHER" id="PTHR13887:SF41">
    <property type="entry name" value="THIOREDOXIN SUPERFAMILY PROTEIN"/>
    <property type="match status" value="1"/>
</dbReference>
<proteinExistence type="predicted"/>
<feature type="domain" description="DSBA-like thioredoxin" evidence="1">
    <location>
        <begin position="3"/>
        <end position="202"/>
    </location>
</feature>
<evidence type="ECO:0000259" key="1">
    <source>
        <dbReference type="Pfam" id="PF01323"/>
    </source>
</evidence>
<dbReference type="InterPro" id="IPR001853">
    <property type="entry name" value="DSBA-like_thioredoxin_dom"/>
</dbReference>
<reference evidence="2 3" key="1">
    <citation type="journal article" date="2015" name="Int. J. Syst. Evol. Microbiol.">
        <title>Amycolatopsis rhabdoformis sp. nov., an actinomycete isolated from a tropical forest soil.</title>
        <authorList>
            <person name="Souza W.R."/>
            <person name="Silva R.E."/>
            <person name="Goodfellow M."/>
            <person name="Busarakam K."/>
            <person name="Figueiro F.S."/>
            <person name="Ferreira D."/>
            <person name="Rodrigues-Filho E."/>
            <person name="Moraes L.A.B."/>
            <person name="Zucchi T.D."/>
        </authorList>
    </citation>
    <scope>NUCLEOTIDE SEQUENCE [LARGE SCALE GENOMIC DNA]</scope>
    <source>
        <strain evidence="2 3">NCIMB 14900</strain>
    </source>
</reference>
<evidence type="ECO:0000313" key="2">
    <source>
        <dbReference type="EMBL" id="WSE34559.1"/>
    </source>
</evidence>
<organism evidence="2 3">
    <name type="scientific">Amycolatopsis rhabdoformis</name>
    <dbReference type="NCBI Taxonomy" id="1448059"/>
    <lineage>
        <taxon>Bacteria</taxon>
        <taxon>Bacillati</taxon>
        <taxon>Actinomycetota</taxon>
        <taxon>Actinomycetes</taxon>
        <taxon>Pseudonocardiales</taxon>
        <taxon>Pseudonocardiaceae</taxon>
        <taxon>Amycolatopsis</taxon>
    </lineage>
</organism>
<dbReference type="Pfam" id="PF01323">
    <property type="entry name" value="DSBA"/>
    <property type="match status" value="1"/>
</dbReference>
<dbReference type="Gene3D" id="3.40.30.10">
    <property type="entry name" value="Glutaredoxin"/>
    <property type="match status" value="1"/>
</dbReference>
<dbReference type="RefSeq" id="WP_326837367.1">
    <property type="nucleotide sequence ID" value="NZ_CP142149.1"/>
</dbReference>
<keyword evidence="3" id="KW-1185">Reference proteome</keyword>
<sequence>MDVEFWSDVVCPYCGLMDHRLHTAIDRFEHGARVRLVHRSFQLHPDLPREGVSQRALLVRYGVPQNEERVLRPLERLAEAEGLVPYHAVERTLGPTDLAHQLLAFASEQGRGAEIWTAMFRAHFGEARPFWTREDVLAFAAEVGLDRDDAAAALDSHRYRARVAADQRAAERLGAHGTPFVVLDGAYALNGAVSVDDLVAALRTAWTAGHHDLVPLADAGGTCTPDGCLVPRT</sequence>
<dbReference type="PANTHER" id="PTHR13887">
    <property type="entry name" value="GLUTATHIONE S-TRANSFERASE KAPPA"/>
    <property type="match status" value="1"/>
</dbReference>
<dbReference type="InterPro" id="IPR036249">
    <property type="entry name" value="Thioredoxin-like_sf"/>
</dbReference>
<gene>
    <name evidence="2" type="ORF">VSH64_21145</name>
</gene>
<dbReference type="EMBL" id="CP142149">
    <property type="protein sequence ID" value="WSE34559.1"/>
    <property type="molecule type" value="Genomic_DNA"/>
</dbReference>
<name>A0ABZ1IJC9_9PSEU</name>
<dbReference type="Proteomes" id="UP001330812">
    <property type="component" value="Chromosome"/>
</dbReference>
<dbReference type="CDD" id="cd03024">
    <property type="entry name" value="DsbA_FrnE"/>
    <property type="match status" value="1"/>
</dbReference>